<dbReference type="Proteomes" id="UP000008363">
    <property type="component" value="Unassembled WGS sequence"/>
</dbReference>
<dbReference type="InterPro" id="IPR054344">
    <property type="entry name" value="TY-Chap_N"/>
</dbReference>
<evidence type="ECO:0000256" key="1">
    <source>
        <dbReference type="SAM" id="MobiDB-lite"/>
    </source>
</evidence>
<dbReference type="Pfam" id="PF22552">
    <property type="entry name" value="TY-Chap3"/>
    <property type="match status" value="1"/>
</dbReference>
<feature type="compositionally biased region" description="Pro residues" evidence="1">
    <location>
        <begin position="173"/>
        <end position="184"/>
    </location>
</feature>
<dbReference type="AlphaFoldDB" id="K6V677"/>
<feature type="region of interest" description="Disordered" evidence="1">
    <location>
        <begin position="161"/>
        <end position="200"/>
    </location>
</feature>
<keyword evidence="4" id="KW-1185">Reference proteome</keyword>
<accession>K6V677</accession>
<name>K6V677_9ACTN</name>
<gene>
    <name evidence="3" type="ORF">GORHZ_145_00180</name>
</gene>
<protein>
    <recommendedName>
        <fullName evidence="2">TY-Chap N-terminal domain-containing protein</fullName>
    </recommendedName>
</protein>
<proteinExistence type="predicted"/>
<feature type="domain" description="TY-Chap N-terminal" evidence="2">
    <location>
        <begin position="35"/>
        <end position="152"/>
    </location>
</feature>
<evidence type="ECO:0000259" key="2">
    <source>
        <dbReference type="Pfam" id="PF22552"/>
    </source>
</evidence>
<evidence type="ECO:0000313" key="4">
    <source>
        <dbReference type="Proteomes" id="UP000008363"/>
    </source>
</evidence>
<reference evidence="3 4" key="1">
    <citation type="submission" date="2012-08" db="EMBL/GenBank/DDBJ databases">
        <title>Whole genome shotgun sequence of Gordonia rhizosphera NBRC 16068.</title>
        <authorList>
            <person name="Takarada H."/>
            <person name="Isaki S."/>
            <person name="Hosoyama A."/>
            <person name="Tsuchikane K."/>
            <person name="Katsumata H."/>
            <person name="Baba S."/>
            <person name="Ohji S."/>
            <person name="Yamazaki S."/>
            <person name="Fujita N."/>
        </authorList>
    </citation>
    <scope>NUCLEOTIDE SEQUENCE [LARGE SCALE GENOMIC DNA]</scope>
    <source>
        <strain evidence="3 4">NBRC 16068</strain>
    </source>
</reference>
<evidence type="ECO:0000313" key="3">
    <source>
        <dbReference type="EMBL" id="GAB91763.1"/>
    </source>
</evidence>
<organism evidence="3 4">
    <name type="scientific">Gordonia rhizosphera NBRC 16068</name>
    <dbReference type="NCBI Taxonomy" id="1108045"/>
    <lineage>
        <taxon>Bacteria</taxon>
        <taxon>Bacillati</taxon>
        <taxon>Actinomycetota</taxon>
        <taxon>Actinomycetes</taxon>
        <taxon>Mycobacteriales</taxon>
        <taxon>Gordoniaceae</taxon>
        <taxon>Gordonia</taxon>
    </lineage>
</organism>
<dbReference type="EMBL" id="BAHC01000145">
    <property type="protein sequence ID" value="GAB91763.1"/>
    <property type="molecule type" value="Genomic_DNA"/>
</dbReference>
<sequence length="200" mass="22731">MPTISVARTVFGPGPEHQGDTMPFDHFDDDDEPEPWLDFTEDLAARLGDLKTGVFEFIELEVPERGWHGHLLTYTATSSGKVRCVVPNSALSHRNRAEWTTYHDQFVTAGWHYQTRNKQHIRDVGRRAHREVARQSVGFLREWWSVPYPWSLTLRDPNGSVHPLEPPARTAPTIPPANPGPLPARPRRHLTIVPDLPDAD</sequence>
<comment type="caution">
    <text evidence="3">The sequence shown here is derived from an EMBL/GenBank/DDBJ whole genome shotgun (WGS) entry which is preliminary data.</text>
</comment>